<comment type="caution">
    <text evidence="2">The sequence shown here is derived from an EMBL/GenBank/DDBJ whole genome shotgun (WGS) entry which is preliminary data.</text>
</comment>
<protein>
    <submittedName>
        <fullName evidence="2">Uncharacterized protein</fullName>
    </submittedName>
</protein>
<evidence type="ECO:0000313" key="3">
    <source>
        <dbReference type="Proteomes" id="UP001465976"/>
    </source>
</evidence>
<feature type="region of interest" description="Disordered" evidence="1">
    <location>
        <begin position="42"/>
        <end position="61"/>
    </location>
</feature>
<proteinExistence type="predicted"/>
<name>A0ABR3FBI5_9AGAR</name>
<accession>A0ABR3FBI5</accession>
<feature type="compositionally biased region" description="Low complexity" evidence="1">
    <location>
        <begin position="1"/>
        <end position="14"/>
    </location>
</feature>
<gene>
    <name evidence="2" type="ORF">V5O48_009264</name>
</gene>
<dbReference type="Proteomes" id="UP001465976">
    <property type="component" value="Unassembled WGS sequence"/>
</dbReference>
<dbReference type="EMBL" id="JBAHYK010000595">
    <property type="protein sequence ID" value="KAL0572690.1"/>
    <property type="molecule type" value="Genomic_DNA"/>
</dbReference>
<feature type="region of interest" description="Disordered" evidence="1">
    <location>
        <begin position="1"/>
        <end position="24"/>
    </location>
</feature>
<evidence type="ECO:0000313" key="2">
    <source>
        <dbReference type="EMBL" id="KAL0572690.1"/>
    </source>
</evidence>
<sequence length="123" mass="14171">MASISENNSISNLNRQHKTHTPAQMVDFVVRVKTTYGDVKQGLSATKRAQRRRSTSEGIPVPTVVEKTRDDTFTGTAMYPDNERYSKSLASNNLEHMRARDRVLDAYELERKLMEEREKSEHE</sequence>
<keyword evidence="3" id="KW-1185">Reference proteome</keyword>
<reference evidence="2 3" key="1">
    <citation type="submission" date="2024-02" db="EMBL/GenBank/DDBJ databases">
        <title>A draft genome for the cacao thread blight pathogen Marasmius crinis-equi.</title>
        <authorList>
            <person name="Cohen S.P."/>
            <person name="Baruah I.K."/>
            <person name="Amoako-Attah I."/>
            <person name="Bukari Y."/>
            <person name="Meinhardt L.W."/>
            <person name="Bailey B.A."/>
        </authorList>
    </citation>
    <scope>NUCLEOTIDE SEQUENCE [LARGE SCALE GENOMIC DNA]</scope>
    <source>
        <strain evidence="2 3">GH-76</strain>
    </source>
</reference>
<organism evidence="2 3">
    <name type="scientific">Marasmius crinis-equi</name>
    <dbReference type="NCBI Taxonomy" id="585013"/>
    <lineage>
        <taxon>Eukaryota</taxon>
        <taxon>Fungi</taxon>
        <taxon>Dikarya</taxon>
        <taxon>Basidiomycota</taxon>
        <taxon>Agaricomycotina</taxon>
        <taxon>Agaricomycetes</taxon>
        <taxon>Agaricomycetidae</taxon>
        <taxon>Agaricales</taxon>
        <taxon>Marasmiineae</taxon>
        <taxon>Marasmiaceae</taxon>
        <taxon>Marasmius</taxon>
    </lineage>
</organism>
<evidence type="ECO:0000256" key="1">
    <source>
        <dbReference type="SAM" id="MobiDB-lite"/>
    </source>
</evidence>